<protein>
    <submittedName>
        <fullName evidence="2">Uncharacterized protein</fullName>
    </submittedName>
</protein>
<keyword evidence="1" id="KW-1133">Transmembrane helix</keyword>
<feature type="transmembrane region" description="Helical" evidence="1">
    <location>
        <begin position="12"/>
        <end position="29"/>
    </location>
</feature>
<comment type="caution">
    <text evidence="2">The sequence shown here is derived from an EMBL/GenBank/DDBJ whole genome shotgun (WGS) entry which is preliminary data.</text>
</comment>
<dbReference type="OrthoDB" id="1306140at2759"/>
<dbReference type="Proteomes" id="UP000479710">
    <property type="component" value="Unassembled WGS sequence"/>
</dbReference>
<evidence type="ECO:0000313" key="3">
    <source>
        <dbReference type="Proteomes" id="UP000479710"/>
    </source>
</evidence>
<reference evidence="2 3" key="1">
    <citation type="submission" date="2019-11" db="EMBL/GenBank/DDBJ databases">
        <title>Whole genome sequence of Oryza granulata.</title>
        <authorList>
            <person name="Li W."/>
        </authorList>
    </citation>
    <scope>NUCLEOTIDE SEQUENCE [LARGE SCALE GENOMIC DNA]</scope>
    <source>
        <strain evidence="3">cv. Menghai</strain>
        <tissue evidence="2">Leaf</tissue>
    </source>
</reference>
<gene>
    <name evidence="2" type="ORF">E2562_001531</name>
</gene>
<name>A0A6G1DF54_9ORYZ</name>
<evidence type="ECO:0000313" key="2">
    <source>
        <dbReference type="EMBL" id="KAF0910353.1"/>
    </source>
</evidence>
<evidence type="ECO:0000256" key="1">
    <source>
        <dbReference type="SAM" id="Phobius"/>
    </source>
</evidence>
<keyword evidence="1" id="KW-0812">Transmembrane</keyword>
<dbReference type="AlphaFoldDB" id="A0A6G1DF54"/>
<keyword evidence="3" id="KW-1185">Reference proteome</keyword>
<proteinExistence type="predicted"/>
<sequence>MAVILPMKVMLLTLPIMVMLTMKGLISFFKKYRETSFSKALEVAKEIAMEMDITPQFRTKQRRITQAMNRRKFGPRRLRSNALGKWPNSG</sequence>
<dbReference type="EMBL" id="SPHZ02000006">
    <property type="protein sequence ID" value="KAF0910353.1"/>
    <property type="molecule type" value="Genomic_DNA"/>
</dbReference>
<keyword evidence="1" id="KW-0472">Membrane</keyword>
<accession>A0A6G1DF54</accession>
<organism evidence="2 3">
    <name type="scientific">Oryza meyeriana var. granulata</name>
    <dbReference type="NCBI Taxonomy" id="110450"/>
    <lineage>
        <taxon>Eukaryota</taxon>
        <taxon>Viridiplantae</taxon>
        <taxon>Streptophyta</taxon>
        <taxon>Embryophyta</taxon>
        <taxon>Tracheophyta</taxon>
        <taxon>Spermatophyta</taxon>
        <taxon>Magnoliopsida</taxon>
        <taxon>Liliopsida</taxon>
        <taxon>Poales</taxon>
        <taxon>Poaceae</taxon>
        <taxon>BOP clade</taxon>
        <taxon>Oryzoideae</taxon>
        <taxon>Oryzeae</taxon>
        <taxon>Oryzinae</taxon>
        <taxon>Oryza</taxon>
        <taxon>Oryza meyeriana</taxon>
    </lineage>
</organism>